<evidence type="ECO:0000313" key="4">
    <source>
        <dbReference type="EMBL" id="MBB6121884.1"/>
    </source>
</evidence>
<sequence length="272" mass="29590">MSETTFYHRVDSPGPETGAERFRPTEHTVSTWADTMQHGAPPSALLVRALERCEPRTDTRLSRFCVELLGPVPMSEIEVRARVERPGRQIELLTAELWAEGPKGPRAVARANAWRLQTLDTSEVAHASDASLPAPAPDAAPGEEINELFRAAGYVQTVDWHVVTPPGSPGPASAWMRTRASLVHGEEMTPLQRVFSVADAANGVGARLDATRWTFINTELTVHLFRAPRGEWTGVSAESSVGPDGIGMTAGVLHDVHGPIGRIHQNVLVRPR</sequence>
<evidence type="ECO:0008006" key="6">
    <source>
        <dbReference type="Google" id="ProtNLM"/>
    </source>
</evidence>
<feature type="domain" description="Acyl-CoA thioesterase-like N-terminal HotDog" evidence="2">
    <location>
        <begin position="30"/>
        <end position="115"/>
    </location>
</feature>
<dbReference type="Proteomes" id="UP000536604">
    <property type="component" value="Unassembled WGS sequence"/>
</dbReference>
<dbReference type="Pfam" id="PF20789">
    <property type="entry name" value="4HBT_3C"/>
    <property type="match status" value="1"/>
</dbReference>
<dbReference type="Pfam" id="PF13622">
    <property type="entry name" value="4HBT_3"/>
    <property type="match status" value="1"/>
</dbReference>
<dbReference type="InterPro" id="IPR049450">
    <property type="entry name" value="ACOT8-like_C"/>
</dbReference>
<protein>
    <recommendedName>
        <fullName evidence="6">Thioesterase superfamily protein</fullName>
    </recommendedName>
</protein>
<dbReference type="InterPro" id="IPR029069">
    <property type="entry name" value="HotDog_dom_sf"/>
</dbReference>
<dbReference type="InterPro" id="IPR042171">
    <property type="entry name" value="Acyl-CoA_hotdog"/>
</dbReference>
<dbReference type="AlphaFoldDB" id="A0A841IUA5"/>
<feature type="compositionally biased region" description="Basic and acidic residues" evidence="1">
    <location>
        <begin position="1"/>
        <end position="11"/>
    </location>
</feature>
<accession>A0A841IUA5</accession>
<feature type="region of interest" description="Disordered" evidence="1">
    <location>
        <begin position="1"/>
        <end position="22"/>
    </location>
</feature>
<evidence type="ECO:0000313" key="5">
    <source>
        <dbReference type="Proteomes" id="UP000536604"/>
    </source>
</evidence>
<evidence type="ECO:0000259" key="2">
    <source>
        <dbReference type="Pfam" id="PF13622"/>
    </source>
</evidence>
<name>A0A841IUA5_9ACTN</name>
<proteinExistence type="predicted"/>
<gene>
    <name evidence="4" type="ORF">FHS13_003863</name>
</gene>
<keyword evidence="5" id="KW-1185">Reference proteome</keyword>
<evidence type="ECO:0000256" key="1">
    <source>
        <dbReference type="SAM" id="MobiDB-lite"/>
    </source>
</evidence>
<dbReference type="EMBL" id="JACHJO010000012">
    <property type="protein sequence ID" value="MBB6121884.1"/>
    <property type="molecule type" value="Genomic_DNA"/>
</dbReference>
<evidence type="ECO:0000259" key="3">
    <source>
        <dbReference type="Pfam" id="PF20789"/>
    </source>
</evidence>
<feature type="domain" description="Acyl-CoA thioesterase-like C-terminal" evidence="3">
    <location>
        <begin position="136"/>
        <end position="269"/>
    </location>
</feature>
<dbReference type="Gene3D" id="2.40.160.210">
    <property type="entry name" value="Acyl-CoA thioesterase, double hotdog domain"/>
    <property type="match status" value="1"/>
</dbReference>
<reference evidence="4 5" key="1">
    <citation type="submission" date="2020-08" db="EMBL/GenBank/DDBJ databases">
        <title>Genomic Encyclopedia of Type Strains, Phase III (KMG-III): the genomes of soil and plant-associated and newly described type strains.</title>
        <authorList>
            <person name="Whitman W."/>
        </authorList>
    </citation>
    <scope>NUCLEOTIDE SEQUENCE [LARGE SCALE GENOMIC DNA]</scope>
    <source>
        <strain evidence="4 5">CECT 8712</strain>
    </source>
</reference>
<dbReference type="RefSeq" id="WP_184293327.1">
    <property type="nucleotide sequence ID" value="NZ_JACHJO010000012.1"/>
</dbReference>
<dbReference type="InterPro" id="IPR049449">
    <property type="entry name" value="TesB_ACOT8-like_N"/>
</dbReference>
<dbReference type="SUPFAM" id="SSF54637">
    <property type="entry name" value="Thioesterase/thiol ester dehydrase-isomerase"/>
    <property type="match status" value="1"/>
</dbReference>
<organism evidence="4 5">
    <name type="scientific">Nocardiopsis algeriensis</name>
    <dbReference type="NCBI Taxonomy" id="1478215"/>
    <lineage>
        <taxon>Bacteria</taxon>
        <taxon>Bacillati</taxon>
        <taxon>Actinomycetota</taxon>
        <taxon>Actinomycetes</taxon>
        <taxon>Streptosporangiales</taxon>
        <taxon>Nocardiopsidaceae</taxon>
        <taxon>Nocardiopsis</taxon>
    </lineage>
</organism>
<comment type="caution">
    <text evidence="4">The sequence shown here is derived from an EMBL/GenBank/DDBJ whole genome shotgun (WGS) entry which is preliminary data.</text>
</comment>